<evidence type="ECO:0000313" key="9">
    <source>
        <dbReference type="EMBL" id="TDD43872.1"/>
    </source>
</evidence>
<feature type="transmembrane region" description="Helical" evidence="7">
    <location>
        <begin position="229"/>
        <end position="251"/>
    </location>
</feature>
<feature type="domain" description="Major facilitator superfamily (MFS) profile" evidence="8">
    <location>
        <begin position="225"/>
        <end position="419"/>
    </location>
</feature>
<dbReference type="PANTHER" id="PTHR23513:SF6">
    <property type="entry name" value="MAJOR FACILITATOR SUPERFAMILY ASSOCIATED DOMAIN-CONTAINING PROTEIN"/>
    <property type="match status" value="1"/>
</dbReference>
<dbReference type="RefSeq" id="WP_132617162.1">
    <property type="nucleotide sequence ID" value="NZ_SMKQ01000107.1"/>
</dbReference>
<reference evidence="9 10" key="1">
    <citation type="submission" date="2019-03" db="EMBL/GenBank/DDBJ databases">
        <title>Draft genome sequences of novel Actinobacteria.</title>
        <authorList>
            <person name="Sahin N."/>
            <person name="Ay H."/>
            <person name="Saygin H."/>
        </authorList>
    </citation>
    <scope>NUCLEOTIDE SEQUENCE [LARGE SCALE GENOMIC DNA]</scope>
    <source>
        <strain evidence="9 10">CH32</strain>
    </source>
</reference>
<feature type="transmembrane region" description="Helical" evidence="7">
    <location>
        <begin position="316"/>
        <end position="338"/>
    </location>
</feature>
<dbReference type="PANTHER" id="PTHR23513">
    <property type="entry name" value="INTEGRAL MEMBRANE EFFLUX PROTEIN-RELATED"/>
    <property type="match status" value="1"/>
</dbReference>
<keyword evidence="6 7" id="KW-0472">Membrane</keyword>
<evidence type="ECO:0000256" key="1">
    <source>
        <dbReference type="ARBA" id="ARBA00004651"/>
    </source>
</evidence>
<dbReference type="InterPro" id="IPR020846">
    <property type="entry name" value="MFS_dom"/>
</dbReference>
<dbReference type="PROSITE" id="PS50850">
    <property type="entry name" value="MFS"/>
    <property type="match status" value="1"/>
</dbReference>
<keyword evidence="10" id="KW-1185">Reference proteome</keyword>
<dbReference type="Proteomes" id="UP000295302">
    <property type="component" value="Unassembled WGS sequence"/>
</dbReference>
<evidence type="ECO:0000256" key="4">
    <source>
        <dbReference type="ARBA" id="ARBA00022692"/>
    </source>
</evidence>
<evidence type="ECO:0000256" key="5">
    <source>
        <dbReference type="ARBA" id="ARBA00022989"/>
    </source>
</evidence>
<dbReference type="Pfam" id="PF05977">
    <property type="entry name" value="MFS_3"/>
    <property type="match status" value="1"/>
</dbReference>
<dbReference type="EMBL" id="SMKQ01000107">
    <property type="protein sequence ID" value="TDD43872.1"/>
    <property type="molecule type" value="Genomic_DNA"/>
</dbReference>
<evidence type="ECO:0000256" key="3">
    <source>
        <dbReference type="ARBA" id="ARBA00022475"/>
    </source>
</evidence>
<feature type="transmembrane region" description="Helical" evidence="7">
    <location>
        <begin position="52"/>
        <end position="74"/>
    </location>
</feature>
<dbReference type="SUPFAM" id="SSF103473">
    <property type="entry name" value="MFS general substrate transporter"/>
    <property type="match status" value="1"/>
</dbReference>
<evidence type="ECO:0000256" key="7">
    <source>
        <dbReference type="SAM" id="Phobius"/>
    </source>
</evidence>
<comment type="subcellular location">
    <subcellularLocation>
        <location evidence="1">Cell membrane</location>
        <topology evidence="1">Multi-pass membrane protein</topology>
    </subcellularLocation>
</comment>
<dbReference type="OrthoDB" id="9815525at2"/>
<dbReference type="Gene3D" id="1.20.1250.20">
    <property type="entry name" value="MFS general substrate transporter like domains"/>
    <property type="match status" value="1"/>
</dbReference>
<sequence length="419" mass="43901">MDPYAMTTGVLRNPDFFRFLGSHVANELGANISRVALPLVAVLALNAGPTEVGLLSALQTTAFLLIGLPAGVWVDRLRRRRVMMVSDLSRFALLASIPVAAELDMLSIELMLAVALLAGVAQVFNDVADQTYLPHLVSGRQLGDGNAKLEVVRSGAFLAGPGVGGALVQLLGASRTLTATALGALASVFFLRSIRVPDEPPAGTERGPLLRGISEGLAYVRQDPLMRSFAASSAIGNLCVSGVLGLSVLFLAEDVGLAPSLIGALLMSGGIGGLLGGLTGGRLAERYGIARTAWLAVTVSAPFGLLMPLTETGWRAGFFALASMVISWSATLSNVGQITYRQTVTPDHLLGRVNASVRFLTWGAMPLGALLGGLIAQQIGVRQALWVLMVGRLVAFVPLLFSPLPRMRDFAKPPAQVSS</sequence>
<organism evidence="9 10">
    <name type="scientific">Nonomuraea terrae</name>
    <dbReference type="NCBI Taxonomy" id="2530383"/>
    <lineage>
        <taxon>Bacteria</taxon>
        <taxon>Bacillati</taxon>
        <taxon>Actinomycetota</taxon>
        <taxon>Actinomycetes</taxon>
        <taxon>Streptosporangiales</taxon>
        <taxon>Streptosporangiaceae</taxon>
        <taxon>Nonomuraea</taxon>
    </lineage>
</organism>
<proteinExistence type="predicted"/>
<evidence type="ECO:0000313" key="10">
    <source>
        <dbReference type="Proteomes" id="UP000295302"/>
    </source>
</evidence>
<name>A0A4R4YKB2_9ACTN</name>
<dbReference type="InterPro" id="IPR036259">
    <property type="entry name" value="MFS_trans_sf"/>
</dbReference>
<dbReference type="GO" id="GO:0005886">
    <property type="term" value="C:plasma membrane"/>
    <property type="evidence" value="ECO:0007669"/>
    <property type="project" value="UniProtKB-SubCell"/>
</dbReference>
<feature type="transmembrane region" description="Helical" evidence="7">
    <location>
        <begin position="385"/>
        <end position="404"/>
    </location>
</feature>
<dbReference type="GO" id="GO:0022857">
    <property type="term" value="F:transmembrane transporter activity"/>
    <property type="evidence" value="ECO:0007669"/>
    <property type="project" value="InterPro"/>
</dbReference>
<accession>A0A4R4YKB2</accession>
<protein>
    <submittedName>
        <fullName evidence="9">MFS transporter</fullName>
    </submittedName>
</protein>
<keyword evidence="4 7" id="KW-0812">Transmembrane</keyword>
<evidence type="ECO:0000259" key="8">
    <source>
        <dbReference type="PROSITE" id="PS50850"/>
    </source>
</evidence>
<dbReference type="InterPro" id="IPR010290">
    <property type="entry name" value="TM_effector"/>
</dbReference>
<gene>
    <name evidence="9" type="ORF">E1286_28135</name>
</gene>
<keyword evidence="2" id="KW-0813">Transport</keyword>
<feature type="transmembrane region" description="Helical" evidence="7">
    <location>
        <begin position="359"/>
        <end position="379"/>
    </location>
</feature>
<keyword evidence="5 7" id="KW-1133">Transmembrane helix</keyword>
<dbReference type="CDD" id="cd06173">
    <property type="entry name" value="MFS_MefA_like"/>
    <property type="match status" value="1"/>
</dbReference>
<evidence type="ECO:0000256" key="2">
    <source>
        <dbReference type="ARBA" id="ARBA00022448"/>
    </source>
</evidence>
<comment type="caution">
    <text evidence="9">The sequence shown here is derived from an EMBL/GenBank/DDBJ whole genome shotgun (WGS) entry which is preliminary data.</text>
</comment>
<keyword evidence="3" id="KW-1003">Cell membrane</keyword>
<feature type="transmembrane region" description="Helical" evidence="7">
    <location>
        <begin position="292"/>
        <end position="310"/>
    </location>
</feature>
<evidence type="ECO:0000256" key="6">
    <source>
        <dbReference type="ARBA" id="ARBA00023136"/>
    </source>
</evidence>
<dbReference type="AlphaFoldDB" id="A0A4R4YKB2"/>
<feature type="transmembrane region" description="Helical" evidence="7">
    <location>
        <begin position="257"/>
        <end position="280"/>
    </location>
</feature>